<feature type="non-terminal residue" evidence="2">
    <location>
        <position position="61"/>
    </location>
</feature>
<dbReference type="EMBL" id="JBHTHX010003397">
    <property type="protein sequence ID" value="MFD0891690.1"/>
    <property type="molecule type" value="Genomic_DNA"/>
</dbReference>
<evidence type="ECO:0000313" key="2">
    <source>
        <dbReference type="EMBL" id="MFD0891690.1"/>
    </source>
</evidence>
<dbReference type="Proteomes" id="UP001597024">
    <property type="component" value="Unassembled WGS sequence"/>
</dbReference>
<evidence type="ECO:0000313" key="3">
    <source>
        <dbReference type="Proteomes" id="UP001597024"/>
    </source>
</evidence>
<name>A0ABW3E6D1_9ACTN</name>
<evidence type="ECO:0000256" key="1">
    <source>
        <dbReference type="SAM" id="MobiDB-lite"/>
    </source>
</evidence>
<keyword evidence="3" id="KW-1185">Reference proteome</keyword>
<gene>
    <name evidence="2" type="ORF">ACFQ08_44675</name>
</gene>
<feature type="region of interest" description="Disordered" evidence="1">
    <location>
        <begin position="29"/>
        <end position="61"/>
    </location>
</feature>
<organism evidence="2 3">
    <name type="scientific">Streptosporangium algeriense</name>
    <dbReference type="NCBI Taxonomy" id="1682748"/>
    <lineage>
        <taxon>Bacteria</taxon>
        <taxon>Bacillati</taxon>
        <taxon>Actinomycetota</taxon>
        <taxon>Actinomycetes</taxon>
        <taxon>Streptosporangiales</taxon>
        <taxon>Streptosporangiaceae</taxon>
        <taxon>Streptosporangium</taxon>
    </lineage>
</organism>
<accession>A0ABW3E6D1</accession>
<proteinExistence type="predicted"/>
<comment type="caution">
    <text evidence="2">The sequence shown here is derived from an EMBL/GenBank/DDBJ whole genome shotgun (WGS) entry which is preliminary data.</text>
</comment>
<protein>
    <submittedName>
        <fullName evidence="2">Uncharacterized protein</fullName>
    </submittedName>
</protein>
<reference evidence="3" key="1">
    <citation type="journal article" date="2019" name="Int. J. Syst. Evol. Microbiol.">
        <title>The Global Catalogue of Microorganisms (GCM) 10K type strain sequencing project: providing services to taxonomists for standard genome sequencing and annotation.</title>
        <authorList>
            <consortium name="The Broad Institute Genomics Platform"/>
            <consortium name="The Broad Institute Genome Sequencing Center for Infectious Disease"/>
            <person name="Wu L."/>
            <person name="Ma J."/>
        </authorList>
    </citation>
    <scope>NUCLEOTIDE SEQUENCE [LARGE SCALE GENOMIC DNA]</scope>
    <source>
        <strain evidence="3">CCUG 62974</strain>
    </source>
</reference>
<sequence>MKPSTARLYGQRLLGGRAVPDGLHLGLHGGGLCSGEAPPGALGGRVDLGPDRRAQRRGRVG</sequence>